<dbReference type="Gene3D" id="3.40.50.2000">
    <property type="entry name" value="Glycogen Phosphorylase B"/>
    <property type="match status" value="2"/>
</dbReference>
<evidence type="ECO:0000259" key="2">
    <source>
        <dbReference type="Pfam" id="PF02350"/>
    </source>
</evidence>
<dbReference type="AlphaFoldDB" id="A0A5C4S0A1"/>
<sequence>MKKILLSAGSRAGMLRVLPLCRALRKSGRYDAQLAAPSTTAASLTEVSGLMGLAEGVTVIATSGVSPVSLAAEAVDELGKLMVHSGPDLVLVGDDSSFCLAAAVAAASMELPIGSLDAGLRHGRSDAPGEARRKMIDAAADIMFTSEHSGLYNLVNEGAMEEEIFFVGNLAIDSLAAVIPASLSSDILDRCGVEEKKYVVLLCGNARGAASLSVIEKVAHIGNAVAGDLPILLFNDGGSEALPGDVAPELPAGLQAGFLPAYPDLLRLLRDARCIVTDSELGQDVATVMKVPCITMEVTTLRPATVEIGTNVLSGSDVDAAVAQLGRVLGGEDATKSMIPEKWDGAVAGRVIDVLDRLAGFSTLALQTEGD</sequence>
<keyword evidence="1" id="KW-0413">Isomerase</keyword>
<dbReference type="Pfam" id="PF02350">
    <property type="entry name" value="Epimerase_2"/>
    <property type="match status" value="1"/>
</dbReference>
<protein>
    <submittedName>
        <fullName evidence="3">UDP-N-acetyl glucosamine 2-epimerase</fullName>
    </submittedName>
</protein>
<reference evidence="3 4" key="1">
    <citation type="submission" date="2019-05" db="EMBL/GenBank/DDBJ databases">
        <title>Draft Whole-Genome sequence of the green sulfur bacterium Prosthecochloris vibrioformis DSM 260.</title>
        <authorList>
            <person name="Meyer T.E."/>
            <person name="Kyndt J.A."/>
        </authorList>
    </citation>
    <scope>NUCLEOTIDE SEQUENCE [LARGE SCALE GENOMIC DNA]</scope>
    <source>
        <strain evidence="3 4">DSM 260</strain>
    </source>
</reference>
<proteinExistence type="inferred from homology"/>
<keyword evidence="4" id="KW-1185">Reference proteome</keyword>
<dbReference type="RefSeq" id="WP_139626631.1">
    <property type="nucleotide sequence ID" value="NZ_VDCI01000005.1"/>
</dbReference>
<dbReference type="InterPro" id="IPR003331">
    <property type="entry name" value="UDP_GlcNAc_Epimerase_2_dom"/>
</dbReference>
<dbReference type="Proteomes" id="UP000309544">
    <property type="component" value="Unassembled WGS sequence"/>
</dbReference>
<feature type="domain" description="UDP-N-acetylglucosamine 2-epimerase" evidence="2">
    <location>
        <begin position="65"/>
        <end position="355"/>
    </location>
</feature>
<dbReference type="SUPFAM" id="SSF53756">
    <property type="entry name" value="UDP-Glycosyltransferase/glycogen phosphorylase"/>
    <property type="match status" value="1"/>
</dbReference>
<name>A0A5C4S0A1_PROVB</name>
<evidence type="ECO:0000313" key="3">
    <source>
        <dbReference type="EMBL" id="TNJ36457.1"/>
    </source>
</evidence>
<comment type="caution">
    <text evidence="3">The sequence shown here is derived from an EMBL/GenBank/DDBJ whole genome shotgun (WGS) entry which is preliminary data.</text>
</comment>
<dbReference type="PANTHER" id="PTHR43174">
    <property type="entry name" value="UDP-N-ACETYLGLUCOSAMINE 2-EPIMERASE"/>
    <property type="match status" value="1"/>
</dbReference>
<dbReference type="EMBL" id="VDCI01000005">
    <property type="protein sequence ID" value="TNJ36457.1"/>
    <property type="molecule type" value="Genomic_DNA"/>
</dbReference>
<gene>
    <name evidence="3" type="ORF">FGF68_06895</name>
</gene>
<evidence type="ECO:0000313" key="4">
    <source>
        <dbReference type="Proteomes" id="UP000309544"/>
    </source>
</evidence>
<comment type="similarity">
    <text evidence="1">Belongs to the UDP-N-acetylglucosamine 2-epimerase family.</text>
</comment>
<evidence type="ECO:0000256" key="1">
    <source>
        <dbReference type="RuleBase" id="RU003513"/>
    </source>
</evidence>
<accession>A0A5C4S0A1</accession>
<organism evidence="3 4">
    <name type="scientific">Prosthecochloris vibrioformis</name>
    <name type="common">Chlorobium vibrioforme</name>
    <dbReference type="NCBI Taxonomy" id="1098"/>
    <lineage>
        <taxon>Bacteria</taxon>
        <taxon>Pseudomonadati</taxon>
        <taxon>Chlorobiota</taxon>
        <taxon>Chlorobiia</taxon>
        <taxon>Chlorobiales</taxon>
        <taxon>Chlorobiaceae</taxon>
        <taxon>Prosthecochloris</taxon>
    </lineage>
</organism>
<dbReference type="PANTHER" id="PTHR43174:SF1">
    <property type="entry name" value="UDP-N-ACETYLGLUCOSAMINE 2-EPIMERASE"/>
    <property type="match status" value="1"/>
</dbReference>
<dbReference type="InterPro" id="IPR029767">
    <property type="entry name" value="WecB-like"/>
</dbReference>
<dbReference type="GO" id="GO:0016853">
    <property type="term" value="F:isomerase activity"/>
    <property type="evidence" value="ECO:0007669"/>
    <property type="project" value="UniProtKB-KW"/>
</dbReference>